<dbReference type="PANTHER" id="PTHR30572:SF4">
    <property type="entry name" value="ABC TRANSPORTER PERMEASE YTRF"/>
    <property type="match status" value="1"/>
</dbReference>
<evidence type="ECO:0000313" key="10">
    <source>
        <dbReference type="Proteomes" id="UP001165079"/>
    </source>
</evidence>
<dbReference type="AlphaFoldDB" id="A0A9W6W6V5"/>
<keyword evidence="5 7" id="KW-0472">Membrane</keyword>
<keyword evidence="10" id="KW-1185">Reference proteome</keyword>
<evidence type="ECO:0000256" key="5">
    <source>
        <dbReference type="ARBA" id="ARBA00023136"/>
    </source>
</evidence>
<dbReference type="Pfam" id="PF02687">
    <property type="entry name" value="FtsX"/>
    <property type="match status" value="2"/>
</dbReference>
<dbReference type="GO" id="GO:0022857">
    <property type="term" value="F:transmembrane transporter activity"/>
    <property type="evidence" value="ECO:0007669"/>
    <property type="project" value="TreeGrafter"/>
</dbReference>
<dbReference type="EMBL" id="BSTX01000001">
    <property type="protein sequence ID" value="GLZ75934.1"/>
    <property type="molecule type" value="Genomic_DNA"/>
</dbReference>
<feature type="transmembrane region" description="Helical" evidence="7">
    <location>
        <begin position="360"/>
        <end position="379"/>
    </location>
</feature>
<feature type="domain" description="ABC3 transporter permease C-terminal" evidence="8">
    <location>
        <begin position="706"/>
        <end position="818"/>
    </location>
</feature>
<keyword evidence="4 7" id="KW-1133">Transmembrane helix</keyword>
<keyword evidence="3 7" id="KW-0812">Transmembrane</keyword>
<evidence type="ECO:0000256" key="4">
    <source>
        <dbReference type="ARBA" id="ARBA00022989"/>
    </source>
</evidence>
<feature type="domain" description="ABC3 transporter permease C-terminal" evidence="8">
    <location>
        <begin position="269"/>
        <end position="385"/>
    </location>
</feature>
<comment type="similarity">
    <text evidence="6">Belongs to the ABC-4 integral membrane protein family.</text>
</comment>
<dbReference type="InterPro" id="IPR050250">
    <property type="entry name" value="Macrolide_Exporter_MacB"/>
</dbReference>
<protein>
    <submittedName>
        <fullName evidence="9">ABC transporter permease</fullName>
    </submittedName>
</protein>
<dbReference type="GO" id="GO:0005886">
    <property type="term" value="C:plasma membrane"/>
    <property type="evidence" value="ECO:0007669"/>
    <property type="project" value="UniProtKB-SubCell"/>
</dbReference>
<feature type="transmembrane region" description="Helical" evidence="7">
    <location>
        <begin position="794"/>
        <end position="817"/>
    </location>
</feature>
<comment type="caution">
    <text evidence="9">The sequence shown here is derived from an EMBL/GenBank/DDBJ whole genome shotgun (WGS) entry which is preliminary data.</text>
</comment>
<feature type="transmembrane region" description="Helical" evidence="7">
    <location>
        <begin position="317"/>
        <end position="340"/>
    </location>
</feature>
<sequence length="820" mass="82960">MLGLALRTLRSRLSGFVGAFVALLCAAAMVTACGILLDTGLRGTVPPQRYAGTPIIVAGDQEVHWTTSKDKGDGEVKEKTKSKPLTERAWIPADLAAKVAAVPGVAAVRTEVTFPATVIGAPGDGESWGHGFESAPLTPYALATGAEPKTGEVVLDAHSGAKTGDTVRVLTADGVGEYKVSGITATALDGQSSVFFSTDEAARLARAGQLTAIGVVPAPGTDTGALADAVRAALTGTPGKVYTGDDRGRLEFVDADAARVKLISMGGAIGGSALLVAILVVVGTFALSMQQRHREIALLRAIGATPRQMRSLIGREALLVGATAAPLGALAGIGLGVWLGSRFRDLGVLPEALDLVISPFPPIVAALATLLAAFVAARVSARGVIRVRPTEALSESGSAAPRVGVARILAGLLAVAGGVVLLIVLSGLRTEPAAGPVTFLTAIVWVVALSLLGPLLARAVAFLLTPVLSVLLRAGGYLAAKTARAQARRMASVITPLGLLVGMTATILFVPTTMGDAAADDLRAGTLASYTVAGHVPSSTAEAIRAVPGVTAATESLTTTVRVGQDKYRAQGLSAQNLTLTVDPGVVDGSFSLDGDHAAISSLAADQRGLSVGDKFTVTMGDGVHVELTVSAIYSRHLGFGDLLLPYPVVAAHVDTPLASTVLVSGTADAAALRAAAGPGLAVLNGAETADARDAAASANAEVQLIAMGLIIAFAAIAAVNTLAMATADRARELALLRLIGTTRRQVLLMLRTETAVAVVLAAIVGTGIALATLTAFASGMTGAARPGFELGTYAVIVGGAAALAWIATVLPGRVALRRQ</sequence>
<feature type="transmembrane region" description="Helical" evidence="7">
    <location>
        <begin position="749"/>
        <end position="774"/>
    </location>
</feature>
<organism evidence="9 10">
    <name type="scientific">Actinorhabdospora filicis</name>
    <dbReference type="NCBI Taxonomy" id="1785913"/>
    <lineage>
        <taxon>Bacteria</taxon>
        <taxon>Bacillati</taxon>
        <taxon>Actinomycetota</taxon>
        <taxon>Actinomycetes</taxon>
        <taxon>Micromonosporales</taxon>
        <taxon>Micromonosporaceae</taxon>
        <taxon>Actinorhabdospora</taxon>
    </lineage>
</organism>
<feature type="transmembrane region" description="Helical" evidence="7">
    <location>
        <begin position="408"/>
        <end position="427"/>
    </location>
</feature>
<keyword evidence="2" id="KW-1003">Cell membrane</keyword>
<accession>A0A9W6W6V5</accession>
<comment type="subcellular location">
    <subcellularLocation>
        <location evidence="1">Cell membrane</location>
        <topology evidence="1">Multi-pass membrane protein</topology>
    </subcellularLocation>
</comment>
<reference evidence="9" key="1">
    <citation type="submission" date="2023-03" db="EMBL/GenBank/DDBJ databases">
        <title>Actinorhabdospora filicis NBRC 111898.</title>
        <authorList>
            <person name="Ichikawa N."/>
            <person name="Sato H."/>
            <person name="Tonouchi N."/>
        </authorList>
    </citation>
    <scope>NUCLEOTIDE SEQUENCE</scope>
    <source>
        <strain evidence="9">NBRC 111898</strain>
    </source>
</reference>
<dbReference type="InterPro" id="IPR003838">
    <property type="entry name" value="ABC3_permease_C"/>
</dbReference>
<evidence type="ECO:0000256" key="2">
    <source>
        <dbReference type="ARBA" id="ARBA00022475"/>
    </source>
</evidence>
<name>A0A9W6W6V5_9ACTN</name>
<evidence type="ECO:0000256" key="7">
    <source>
        <dbReference type="SAM" id="Phobius"/>
    </source>
</evidence>
<evidence type="ECO:0000313" key="9">
    <source>
        <dbReference type="EMBL" id="GLZ75934.1"/>
    </source>
</evidence>
<proteinExistence type="inferred from homology"/>
<feature type="transmembrane region" description="Helical" evidence="7">
    <location>
        <begin position="493"/>
        <end position="514"/>
    </location>
</feature>
<evidence type="ECO:0000256" key="1">
    <source>
        <dbReference type="ARBA" id="ARBA00004651"/>
    </source>
</evidence>
<feature type="transmembrane region" description="Helical" evidence="7">
    <location>
        <begin position="705"/>
        <end position="728"/>
    </location>
</feature>
<feature type="transmembrane region" description="Helical" evidence="7">
    <location>
        <begin position="439"/>
        <end position="472"/>
    </location>
</feature>
<dbReference type="PROSITE" id="PS51257">
    <property type="entry name" value="PROKAR_LIPOPROTEIN"/>
    <property type="match status" value="1"/>
</dbReference>
<feature type="transmembrane region" description="Helical" evidence="7">
    <location>
        <begin position="262"/>
        <end position="287"/>
    </location>
</feature>
<evidence type="ECO:0000259" key="8">
    <source>
        <dbReference type="Pfam" id="PF02687"/>
    </source>
</evidence>
<dbReference type="RefSeq" id="WP_285661147.1">
    <property type="nucleotide sequence ID" value="NZ_BSTX01000001.1"/>
</dbReference>
<gene>
    <name evidence="9" type="ORF">Afil01_07410</name>
</gene>
<evidence type="ECO:0000256" key="6">
    <source>
        <dbReference type="ARBA" id="ARBA00038076"/>
    </source>
</evidence>
<dbReference type="PANTHER" id="PTHR30572">
    <property type="entry name" value="MEMBRANE COMPONENT OF TRANSPORTER-RELATED"/>
    <property type="match status" value="1"/>
</dbReference>
<dbReference type="Proteomes" id="UP001165079">
    <property type="component" value="Unassembled WGS sequence"/>
</dbReference>
<evidence type="ECO:0000256" key="3">
    <source>
        <dbReference type="ARBA" id="ARBA00022692"/>
    </source>
</evidence>